<feature type="binding site" evidence="6">
    <location>
        <position position="240"/>
    </location>
    <ligand>
        <name>S-adenosyl-L-methionine</name>
        <dbReference type="ChEBI" id="CHEBI:59789"/>
    </ligand>
</feature>
<dbReference type="SUPFAM" id="SSF53335">
    <property type="entry name" value="S-adenosyl-L-methionine-dependent methyltransferases"/>
    <property type="match status" value="1"/>
</dbReference>
<dbReference type="InterPro" id="IPR050078">
    <property type="entry name" value="Ribosomal_L11_MeTrfase_PrmA"/>
</dbReference>
<evidence type="ECO:0000313" key="7">
    <source>
        <dbReference type="EMBL" id="WPY00825.1"/>
    </source>
</evidence>
<keyword evidence="2 6" id="KW-0963">Cytoplasm</keyword>
<dbReference type="EC" id="2.1.1.-" evidence="6"/>
<dbReference type="Pfam" id="PF06325">
    <property type="entry name" value="PrmA"/>
    <property type="match status" value="1"/>
</dbReference>
<dbReference type="PANTHER" id="PTHR43648:SF1">
    <property type="entry name" value="ELECTRON TRANSFER FLAVOPROTEIN BETA SUBUNIT LYSINE METHYLTRANSFERASE"/>
    <property type="match status" value="1"/>
</dbReference>
<keyword evidence="7" id="KW-0687">Ribonucleoprotein</keyword>
<dbReference type="GO" id="GO:0032259">
    <property type="term" value="P:methylation"/>
    <property type="evidence" value="ECO:0007669"/>
    <property type="project" value="UniProtKB-KW"/>
</dbReference>
<comment type="function">
    <text evidence="6">Methylates ribosomal protein L11.</text>
</comment>
<evidence type="ECO:0000256" key="3">
    <source>
        <dbReference type="ARBA" id="ARBA00022603"/>
    </source>
</evidence>
<dbReference type="RefSeq" id="WP_323737656.1">
    <property type="nucleotide sequence ID" value="NZ_CP112932.1"/>
</dbReference>
<proteinExistence type="inferred from homology"/>
<dbReference type="InterPro" id="IPR029063">
    <property type="entry name" value="SAM-dependent_MTases_sf"/>
</dbReference>
<dbReference type="EMBL" id="CP112932">
    <property type="protein sequence ID" value="WPY00825.1"/>
    <property type="molecule type" value="Genomic_DNA"/>
</dbReference>
<dbReference type="CDD" id="cd02440">
    <property type="entry name" value="AdoMet_MTases"/>
    <property type="match status" value="1"/>
</dbReference>
<keyword evidence="5 6" id="KW-0949">S-adenosyl-L-methionine</keyword>
<evidence type="ECO:0000313" key="8">
    <source>
        <dbReference type="Proteomes" id="UP001326613"/>
    </source>
</evidence>
<comment type="subcellular location">
    <subcellularLocation>
        <location evidence="6">Cytoplasm</location>
    </subcellularLocation>
</comment>
<name>A0ABZ0US21_9RICK</name>
<feature type="binding site" evidence="6">
    <location>
        <position position="149"/>
    </location>
    <ligand>
        <name>S-adenosyl-L-methionine</name>
        <dbReference type="ChEBI" id="CHEBI:59789"/>
    </ligand>
</feature>
<comment type="similarity">
    <text evidence="1 6">Belongs to the methyltransferase superfamily. PrmA family.</text>
</comment>
<evidence type="ECO:0000256" key="1">
    <source>
        <dbReference type="ARBA" id="ARBA00009741"/>
    </source>
</evidence>
<dbReference type="GO" id="GO:0008168">
    <property type="term" value="F:methyltransferase activity"/>
    <property type="evidence" value="ECO:0007669"/>
    <property type="project" value="UniProtKB-KW"/>
</dbReference>
<dbReference type="Proteomes" id="UP001326613">
    <property type="component" value="Chromosome"/>
</dbReference>
<keyword evidence="3 6" id="KW-0489">Methyltransferase</keyword>
<feature type="binding site" evidence="6">
    <location>
        <position position="171"/>
    </location>
    <ligand>
        <name>S-adenosyl-L-methionine</name>
        <dbReference type="ChEBI" id="CHEBI:59789"/>
    </ligand>
</feature>
<keyword evidence="4 6" id="KW-0808">Transferase</keyword>
<keyword evidence="7" id="KW-0689">Ribosomal protein</keyword>
<dbReference type="Gene3D" id="3.40.50.150">
    <property type="entry name" value="Vaccinia Virus protein VP39"/>
    <property type="match status" value="1"/>
</dbReference>
<comment type="catalytic activity">
    <reaction evidence="6">
        <text>L-lysyl-[protein] + 3 S-adenosyl-L-methionine = N(6),N(6),N(6)-trimethyl-L-lysyl-[protein] + 3 S-adenosyl-L-homocysteine + 3 H(+)</text>
        <dbReference type="Rhea" id="RHEA:54192"/>
        <dbReference type="Rhea" id="RHEA-COMP:9752"/>
        <dbReference type="Rhea" id="RHEA-COMP:13826"/>
        <dbReference type="ChEBI" id="CHEBI:15378"/>
        <dbReference type="ChEBI" id="CHEBI:29969"/>
        <dbReference type="ChEBI" id="CHEBI:57856"/>
        <dbReference type="ChEBI" id="CHEBI:59789"/>
        <dbReference type="ChEBI" id="CHEBI:61961"/>
    </reaction>
</comment>
<protein>
    <recommendedName>
        <fullName evidence="6">Ribosomal protein L11 methyltransferase</fullName>
        <shortName evidence="6">L11 Mtase</shortName>
        <ecNumber evidence="6">2.1.1.-</ecNumber>
    </recommendedName>
</protein>
<gene>
    <name evidence="6" type="primary">prmA</name>
    <name evidence="7" type="ORF">Trichorick_00713</name>
</gene>
<evidence type="ECO:0000256" key="6">
    <source>
        <dbReference type="HAMAP-Rule" id="MF_00735"/>
    </source>
</evidence>
<evidence type="ECO:0000256" key="2">
    <source>
        <dbReference type="ARBA" id="ARBA00022490"/>
    </source>
</evidence>
<evidence type="ECO:0000256" key="5">
    <source>
        <dbReference type="ARBA" id="ARBA00022691"/>
    </source>
</evidence>
<feature type="binding site" evidence="6">
    <location>
        <position position="194"/>
    </location>
    <ligand>
        <name>S-adenosyl-L-methionine</name>
        <dbReference type="ChEBI" id="CHEBI:59789"/>
    </ligand>
</feature>
<dbReference type="PANTHER" id="PTHR43648">
    <property type="entry name" value="ELECTRON TRANSFER FLAVOPROTEIN BETA SUBUNIT LYSINE METHYLTRANSFERASE"/>
    <property type="match status" value="1"/>
</dbReference>
<accession>A0ABZ0US21</accession>
<sequence length="305" mass="34769">MNTPFSQSKDTYKIFFKTKYRHLDVFDTLPISNLINISYYEVESKTVEAMPDDIWCFEIYLSEEPNLSIIQQQITAFAEFHDLEVLNEIKLQKIHDQDWITAYHSQLKPIIISHFFISARAHKELCPQDKIGIFIDAARAFGTGEHNTTAGCIEAMEDLARLKFCKILDIGTGTGILSFAASHLWLDAEIYGCDSDEVAIEIAKDNAKFNDVNVQFFQNCPEELFPSQASLPKYDLIIANILATPLIMLSKQIQQISTPAAYLILSGFLDHQLSEIVDTYEKLNFKSVATIYKNSWVILVMQYTP</sequence>
<reference evidence="7 8" key="1">
    <citation type="submission" date="2022-10" db="EMBL/GenBank/DDBJ databases">
        <title>Host association and intracellularity evolved multiple times independently in the Rickettsiales.</title>
        <authorList>
            <person name="Castelli M."/>
            <person name="Nardi T."/>
            <person name="Gammuto L."/>
            <person name="Bellinzona G."/>
            <person name="Sabaneyeva E."/>
            <person name="Potekhin A."/>
            <person name="Serra V."/>
            <person name="Petroni G."/>
            <person name="Sassera D."/>
        </authorList>
    </citation>
    <scope>NUCLEOTIDE SEQUENCE [LARGE SCALE GENOMIC DNA]</scope>
    <source>
        <strain evidence="7 8">Kr 154-4</strain>
    </source>
</reference>
<evidence type="ECO:0000256" key="4">
    <source>
        <dbReference type="ARBA" id="ARBA00022679"/>
    </source>
</evidence>
<organism evidence="7 8">
    <name type="scientific">Candidatus Trichorickettsia mobilis</name>
    <dbReference type="NCBI Taxonomy" id="1346319"/>
    <lineage>
        <taxon>Bacteria</taxon>
        <taxon>Pseudomonadati</taxon>
        <taxon>Pseudomonadota</taxon>
        <taxon>Alphaproteobacteria</taxon>
        <taxon>Rickettsiales</taxon>
        <taxon>Rickettsiaceae</taxon>
        <taxon>Rickettsieae</taxon>
        <taxon>Candidatus Trichorickettsia</taxon>
    </lineage>
</organism>
<dbReference type="GO" id="GO:0005840">
    <property type="term" value="C:ribosome"/>
    <property type="evidence" value="ECO:0007669"/>
    <property type="project" value="UniProtKB-KW"/>
</dbReference>
<keyword evidence="8" id="KW-1185">Reference proteome</keyword>
<dbReference type="HAMAP" id="MF_00735">
    <property type="entry name" value="Methyltr_PrmA"/>
    <property type="match status" value="1"/>
</dbReference>
<dbReference type="InterPro" id="IPR004498">
    <property type="entry name" value="Ribosomal_PrmA_MeTrfase"/>
</dbReference>